<dbReference type="InterPro" id="IPR050336">
    <property type="entry name" value="Chromosome_partition/occlusion"/>
</dbReference>
<evidence type="ECO:0000256" key="3">
    <source>
        <dbReference type="SAM" id="MobiDB-lite"/>
    </source>
</evidence>
<dbReference type="SUPFAM" id="SSF109709">
    <property type="entry name" value="KorB DNA-binding domain-like"/>
    <property type="match status" value="1"/>
</dbReference>
<dbReference type="InterPro" id="IPR041468">
    <property type="entry name" value="HTH_ParB/Spo0J"/>
</dbReference>
<evidence type="ECO:0000259" key="4">
    <source>
        <dbReference type="SMART" id="SM00470"/>
    </source>
</evidence>
<dbReference type="Gene3D" id="1.10.10.2830">
    <property type="match status" value="1"/>
</dbReference>
<dbReference type="AlphaFoldDB" id="A0A443KCC4"/>
<dbReference type="Gene3D" id="3.90.1530.30">
    <property type="match status" value="1"/>
</dbReference>
<dbReference type="Pfam" id="PF02195">
    <property type="entry name" value="ParB_N"/>
    <property type="match status" value="1"/>
</dbReference>
<dbReference type="RefSeq" id="WP_128232663.1">
    <property type="nucleotide sequence ID" value="NZ_SAUY01000015.1"/>
</dbReference>
<evidence type="ECO:0000313" key="6">
    <source>
        <dbReference type="Proteomes" id="UP000284451"/>
    </source>
</evidence>
<name>A0A443KCC4_9RHOB</name>
<dbReference type="GO" id="GO:0003677">
    <property type="term" value="F:DNA binding"/>
    <property type="evidence" value="ECO:0007669"/>
    <property type="project" value="InterPro"/>
</dbReference>
<reference evidence="5 6" key="1">
    <citation type="submission" date="2019-01" db="EMBL/GenBank/DDBJ databases">
        <title>Sinorhodobacter populi sp. nov. isolated from the symptomatic bark tissue of Populus euramericana canker.</title>
        <authorList>
            <person name="Xu G."/>
        </authorList>
    </citation>
    <scope>NUCLEOTIDE SEQUENCE [LARGE SCALE GENOMIC DNA]</scope>
    <source>
        <strain evidence="5 6">07D10-4-3</strain>
    </source>
</reference>
<dbReference type="NCBIfam" id="TIGR00180">
    <property type="entry name" value="parB_part"/>
    <property type="match status" value="1"/>
</dbReference>
<dbReference type="PANTHER" id="PTHR33375:SF1">
    <property type="entry name" value="CHROMOSOME-PARTITIONING PROTEIN PARB-RELATED"/>
    <property type="match status" value="1"/>
</dbReference>
<comment type="similarity">
    <text evidence="1">Belongs to the ParB family.</text>
</comment>
<dbReference type="Proteomes" id="UP000284451">
    <property type="component" value="Unassembled WGS sequence"/>
</dbReference>
<reference evidence="5 6" key="2">
    <citation type="submission" date="2019-01" db="EMBL/GenBank/DDBJ databases">
        <authorList>
            <person name="Li Y."/>
        </authorList>
    </citation>
    <scope>NUCLEOTIDE SEQUENCE [LARGE SCALE GENOMIC DNA]</scope>
    <source>
        <strain evidence="5 6">07D10-4-3</strain>
    </source>
</reference>
<protein>
    <submittedName>
        <fullName evidence="5">ParB/RepB/Spo0J family partition protein</fullName>
    </submittedName>
</protein>
<organism evidence="5 6">
    <name type="scientific">Paenirhodobacter populi</name>
    <dbReference type="NCBI Taxonomy" id="2306993"/>
    <lineage>
        <taxon>Bacteria</taxon>
        <taxon>Pseudomonadati</taxon>
        <taxon>Pseudomonadota</taxon>
        <taxon>Alphaproteobacteria</taxon>
        <taxon>Rhodobacterales</taxon>
        <taxon>Rhodobacter group</taxon>
        <taxon>Paenirhodobacter</taxon>
    </lineage>
</organism>
<dbReference type="Pfam" id="PF17762">
    <property type="entry name" value="HTH_ParB"/>
    <property type="match status" value="1"/>
</dbReference>
<dbReference type="InterPro" id="IPR003115">
    <property type="entry name" value="ParB_N"/>
</dbReference>
<dbReference type="InterPro" id="IPR004437">
    <property type="entry name" value="ParB/RepB/Spo0J"/>
</dbReference>
<feature type="region of interest" description="Disordered" evidence="3">
    <location>
        <begin position="208"/>
        <end position="232"/>
    </location>
</feature>
<dbReference type="SMART" id="SM00470">
    <property type="entry name" value="ParB"/>
    <property type="match status" value="1"/>
</dbReference>
<dbReference type="PANTHER" id="PTHR33375">
    <property type="entry name" value="CHROMOSOME-PARTITIONING PROTEIN PARB-RELATED"/>
    <property type="match status" value="1"/>
</dbReference>
<sequence>MASKGGINQFAQGRSDLYKIDPADIVVVNGFNARNFDDPANMEHIEELAASISQVGVKVPLRVRFNNGVPELVDGECRLRAAMLARSRGVELLTVPVMTEDRYANDADLVLMQLTANSGKNFTPLEKAEVMKRLLAHGWTETKIAEKVGISRLRVTQLLELSAAPSEVTRMVSEGKISATLAIETMRDAKGDDQKAVATLQAGVEQAAKAGKSRATKKDMASPAPEKESKPNFKAQRDRLFKLFEAAFGDAPDIDWIRDQVAQLRIEAGLDKEAVTEVKEQW</sequence>
<evidence type="ECO:0000313" key="5">
    <source>
        <dbReference type="EMBL" id="RWR30457.1"/>
    </source>
</evidence>
<evidence type="ECO:0000256" key="1">
    <source>
        <dbReference type="ARBA" id="ARBA00006295"/>
    </source>
</evidence>
<accession>A0A443KCC4</accession>
<dbReference type="EMBL" id="SAUY01000015">
    <property type="protein sequence ID" value="RWR30457.1"/>
    <property type="molecule type" value="Genomic_DNA"/>
</dbReference>
<feature type="domain" description="ParB-like N-terminal" evidence="4">
    <location>
        <begin position="18"/>
        <end position="118"/>
    </location>
</feature>
<keyword evidence="2" id="KW-0159">Chromosome partition</keyword>
<dbReference type="GO" id="GO:0007059">
    <property type="term" value="P:chromosome segregation"/>
    <property type="evidence" value="ECO:0007669"/>
    <property type="project" value="UniProtKB-KW"/>
</dbReference>
<proteinExistence type="inferred from homology"/>
<evidence type="ECO:0000256" key="2">
    <source>
        <dbReference type="ARBA" id="ARBA00022829"/>
    </source>
</evidence>
<dbReference type="GO" id="GO:0005694">
    <property type="term" value="C:chromosome"/>
    <property type="evidence" value="ECO:0007669"/>
    <property type="project" value="TreeGrafter"/>
</dbReference>
<comment type="caution">
    <text evidence="5">The sequence shown here is derived from an EMBL/GenBank/DDBJ whole genome shotgun (WGS) entry which is preliminary data.</text>
</comment>
<dbReference type="InterPro" id="IPR036086">
    <property type="entry name" value="ParB/Sulfiredoxin_sf"/>
</dbReference>
<dbReference type="SUPFAM" id="SSF110849">
    <property type="entry name" value="ParB/Sulfiredoxin"/>
    <property type="match status" value="1"/>
</dbReference>
<gene>
    <name evidence="5" type="ORF">D2T29_12355</name>
</gene>
<feature type="compositionally biased region" description="Basic and acidic residues" evidence="3">
    <location>
        <begin position="216"/>
        <end position="232"/>
    </location>
</feature>